<dbReference type="AlphaFoldDB" id="A0A9P4Q4K4"/>
<dbReference type="EMBL" id="MU003808">
    <property type="protein sequence ID" value="KAF2719679.1"/>
    <property type="molecule type" value="Genomic_DNA"/>
</dbReference>
<organism evidence="1 2">
    <name type="scientific">Polychaeton citri CBS 116435</name>
    <dbReference type="NCBI Taxonomy" id="1314669"/>
    <lineage>
        <taxon>Eukaryota</taxon>
        <taxon>Fungi</taxon>
        <taxon>Dikarya</taxon>
        <taxon>Ascomycota</taxon>
        <taxon>Pezizomycotina</taxon>
        <taxon>Dothideomycetes</taxon>
        <taxon>Dothideomycetidae</taxon>
        <taxon>Capnodiales</taxon>
        <taxon>Capnodiaceae</taxon>
        <taxon>Polychaeton</taxon>
    </lineage>
</organism>
<evidence type="ECO:0000313" key="1">
    <source>
        <dbReference type="EMBL" id="KAF2719679.1"/>
    </source>
</evidence>
<keyword evidence="2" id="KW-1185">Reference proteome</keyword>
<reference evidence="1" key="1">
    <citation type="journal article" date="2020" name="Stud. Mycol.">
        <title>101 Dothideomycetes genomes: a test case for predicting lifestyles and emergence of pathogens.</title>
        <authorList>
            <person name="Haridas S."/>
            <person name="Albert R."/>
            <person name="Binder M."/>
            <person name="Bloem J."/>
            <person name="Labutti K."/>
            <person name="Salamov A."/>
            <person name="Andreopoulos B."/>
            <person name="Baker S."/>
            <person name="Barry K."/>
            <person name="Bills G."/>
            <person name="Bluhm B."/>
            <person name="Cannon C."/>
            <person name="Castanera R."/>
            <person name="Culley D."/>
            <person name="Daum C."/>
            <person name="Ezra D."/>
            <person name="Gonzalez J."/>
            <person name="Henrissat B."/>
            <person name="Kuo A."/>
            <person name="Liang C."/>
            <person name="Lipzen A."/>
            <person name="Lutzoni F."/>
            <person name="Magnuson J."/>
            <person name="Mondo S."/>
            <person name="Nolan M."/>
            <person name="Ohm R."/>
            <person name="Pangilinan J."/>
            <person name="Park H.-J."/>
            <person name="Ramirez L."/>
            <person name="Alfaro M."/>
            <person name="Sun H."/>
            <person name="Tritt A."/>
            <person name="Yoshinaga Y."/>
            <person name="Zwiers L.-H."/>
            <person name="Turgeon B."/>
            <person name="Goodwin S."/>
            <person name="Spatafora J."/>
            <person name="Crous P."/>
            <person name="Grigoriev I."/>
        </authorList>
    </citation>
    <scope>NUCLEOTIDE SEQUENCE</scope>
    <source>
        <strain evidence="1">CBS 116435</strain>
    </source>
</reference>
<sequence>MLVSRTHPLKQLLEQIGALEVVRRAVAPSISYCACRCWQLTQHQTARDPLAPGPVCRIRDSRMAVRRCACADKQLTWLHHARLPMRTISDNRMVVVQSHHFRRRGATVLWLTIRTAAIALRRVRSWCRRSSLALFYLAKFLSSVGSEHCARVSMLKKLHGGFRSKCL</sequence>
<evidence type="ECO:0000313" key="2">
    <source>
        <dbReference type="Proteomes" id="UP000799441"/>
    </source>
</evidence>
<comment type="caution">
    <text evidence="1">The sequence shown here is derived from an EMBL/GenBank/DDBJ whole genome shotgun (WGS) entry which is preliminary data.</text>
</comment>
<gene>
    <name evidence="1" type="ORF">K431DRAFT_107602</name>
</gene>
<proteinExistence type="predicted"/>
<protein>
    <submittedName>
        <fullName evidence="1">Uncharacterized protein</fullName>
    </submittedName>
</protein>
<dbReference type="Proteomes" id="UP000799441">
    <property type="component" value="Unassembled WGS sequence"/>
</dbReference>
<name>A0A9P4Q4K4_9PEZI</name>
<accession>A0A9P4Q4K4</accession>